<proteinExistence type="predicted"/>
<evidence type="ECO:0000256" key="1">
    <source>
        <dbReference type="SAM" id="SignalP"/>
    </source>
</evidence>
<reference evidence="2 3" key="1">
    <citation type="journal article" date="2018" name="Sci. Rep.">
        <title>Raphidocelis subcapitata (=Pseudokirchneriella subcapitata) provides an insight into genome evolution and environmental adaptations in the Sphaeropleales.</title>
        <authorList>
            <person name="Suzuki S."/>
            <person name="Yamaguchi H."/>
            <person name="Nakajima N."/>
            <person name="Kawachi M."/>
        </authorList>
    </citation>
    <scope>NUCLEOTIDE SEQUENCE [LARGE SCALE GENOMIC DNA]</scope>
    <source>
        <strain evidence="2 3">NIES-35</strain>
    </source>
</reference>
<keyword evidence="3" id="KW-1185">Reference proteome</keyword>
<dbReference type="AlphaFoldDB" id="A0A2V0P7E9"/>
<gene>
    <name evidence="2" type="ORF">Rsub_08202</name>
</gene>
<keyword evidence="1" id="KW-0732">Signal</keyword>
<dbReference type="EMBL" id="BDRX01000070">
    <property type="protein sequence ID" value="GBF95766.1"/>
    <property type="molecule type" value="Genomic_DNA"/>
</dbReference>
<organism evidence="2 3">
    <name type="scientific">Raphidocelis subcapitata</name>
    <dbReference type="NCBI Taxonomy" id="307507"/>
    <lineage>
        <taxon>Eukaryota</taxon>
        <taxon>Viridiplantae</taxon>
        <taxon>Chlorophyta</taxon>
        <taxon>core chlorophytes</taxon>
        <taxon>Chlorophyceae</taxon>
        <taxon>CS clade</taxon>
        <taxon>Sphaeropleales</taxon>
        <taxon>Selenastraceae</taxon>
        <taxon>Raphidocelis</taxon>
    </lineage>
</organism>
<comment type="caution">
    <text evidence="2">The sequence shown here is derived from an EMBL/GenBank/DDBJ whole genome shotgun (WGS) entry which is preliminary data.</text>
</comment>
<evidence type="ECO:0000313" key="3">
    <source>
        <dbReference type="Proteomes" id="UP000247498"/>
    </source>
</evidence>
<dbReference type="Proteomes" id="UP000247498">
    <property type="component" value="Unassembled WGS sequence"/>
</dbReference>
<dbReference type="InParanoid" id="A0A2V0P7E9"/>
<evidence type="ECO:0000313" key="2">
    <source>
        <dbReference type="EMBL" id="GBF95766.1"/>
    </source>
</evidence>
<feature type="chain" id="PRO_5016149965" evidence="1">
    <location>
        <begin position="20"/>
        <end position="317"/>
    </location>
</feature>
<protein>
    <submittedName>
        <fullName evidence="2">Uncharacterized protein</fullName>
    </submittedName>
</protein>
<name>A0A2V0P7E9_9CHLO</name>
<sequence>MRPALIALLALAAASSAAAVKVERCVWGEGICSASAGYVLASLASKAAQPARGPMAERLLRSYALEARCQALRDAKACGAAEKLGCTWSAEKARCAVEEDFVEFELDRMPAAQGCPNSLSAAVHTCAAAKTPTTCASAAAECSWFDGKAPAAARPSNTPAPTVVAAAVLDDAEAGGGPAAMGPDGRPLKGCVPAELARLAAASDLEGLEELNAKIEGQMPEVFGECQLLAEDLLGRCSDTEDRKACGRTSDCAWDTEGAECSAKQSALLSALLGPIVGGAQACHANRNPEACTAAGQVDYEPALAGALLAAAAPKAA</sequence>
<accession>A0A2V0P7E9</accession>
<feature type="signal peptide" evidence="1">
    <location>
        <begin position="1"/>
        <end position="19"/>
    </location>
</feature>